<protein>
    <recommendedName>
        <fullName evidence="3">Gluconate 2-dehydrogenase subunit 3 family protein</fullName>
    </recommendedName>
</protein>
<dbReference type="RefSeq" id="WP_151177968.1">
    <property type="nucleotide sequence ID" value="NZ_CP042906.1"/>
</dbReference>
<dbReference type="Proteomes" id="UP000326202">
    <property type="component" value="Chromosome"/>
</dbReference>
<evidence type="ECO:0000313" key="2">
    <source>
        <dbReference type="Proteomes" id="UP000326202"/>
    </source>
</evidence>
<dbReference type="OrthoDB" id="8447184at2"/>
<accession>A0A5J6MKL8</accession>
<sequence length="141" mass="15229">MSTALQDDDRKTFAGIADVLIPAAEGMPAASEIGIQGEILDKVLGFRPDLRENLLRGLRAAKGKDPRAAAEALNKTDGPAFGAISLAASAGYYMDPRVRKLIGYPGQENRPYDPDETPEYVRNGMLKVVSDRGPIYKPTPK</sequence>
<evidence type="ECO:0000313" key="1">
    <source>
        <dbReference type="EMBL" id="QEX17741.1"/>
    </source>
</evidence>
<keyword evidence="2" id="KW-1185">Reference proteome</keyword>
<dbReference type="KEGG" id="htq:FRZ44_30440"/>
<proteinExistence type="predicted"/>
<evidence type="ECO:0008006" key="3">
    <source>
        <dbReference type="Google" id="ProtNLM"/>
    </source>
</evidence>
<dbReference type="AlphaFoldDB" id="A0A5J6MKL8"/>
<reference evidence="1 2" key="1">
    <citation type="submission" date="2019-08" db="EMBL/GenBank/DDBJ databases">
        <title>Hyperibacter terrae gen. nov., sp. nov. and Hyperibacter viscosus sp. nov., two new members in the family Rhodospirillaceae isolated from the rhizosphere of Hypericum perforatum.</title>
        <authorList>
            <person name="Noviana Z."/>
        </authorList>
    </citation>
    <scope>NUCLEOTIDE SEQUENCE [LARGE SCALE GENOMIC DNA]</scope>
    <source>
        <strain evidence="1 2">R5913</strain>
    </source>
</reference>
<dbReference type="EMBL" id="CP042906">
    <property type="protein sequence ID" value="QEX17741.1"/>
    <property type="molecule type" value="Genomic_DNA"/>
</dbReference>
<name>A0A5J6MKL8_9PROT</name>
<gene>
    <name evidence="1" type="ORF">FRZ44_30440</name>
</gene>
<organism evidence="1 2">
    <name type="scientific">Hypericibacter terrae</name>
    <dbReference type="NCBI Taxonomy" id="2602015"/>
    <lineage>
        <taxon>Bacteria</taxon>
        <taxon>Pseudomonadati</taxon>
        <taxon>Pseudomonadota</taxon>
        <taxon>Alphaproteobacteria</taxon>
        <taxon>Rhodospirillales</taxon>
        <taxon>Dongiaceae</taxon>
        <taxon>Hypericibacter</taxon>
    </lineage>
</organism>